<dbReference type="InterPro" id="IPR036874">
    <property type="entry name" value="Carbonic_anhydrase_sf"/>
</dbReference>
<dbReference type="SUPFAM" id="SSF53056">
    <property type="entry name" value="beta-carbonic anhydrase, cab"/>
    <property type="match status" value="1"/>
</dbReference>
<evidence type="ECO:0000313" key="5">
    <source>
        <dbReference type="Proteomes" id="UP000244201"/>
    </source>
</evidence>
<dbReference type="GO" id="GO:0008270">
    <property type="term" value="F:zinc ion binding"/>
    <property type="evidence" value="ECO:0007669"/>
    <property type="project" value="InterPro"/>
</dbReference>
<keyword evidence="3" id="KW-0479">Metal-binding</keyword>
<feature type="binding site" evidence="3">
    <location>
        <position position="119"/>
    </location>
    <ligand>
        <name>Zn(2+)</name>
        <dbReference type="ChEBI" id="CHEBI:29105"/>
    </ligand>
</feature>
<dbReference type="KEGG" id="slk:SLUN_02925"/>
<feature type="binding site" evidence="3">
    <location>
        <position position="117"/>
    </location>
    <ligand>
        <name>Zn(2+)</name>
        <dbReference type="ChEBI" id="CHEBI:29105"/>
    </ligand>
</feature>
<dbReference type="PANTHER" id="PTHR11002">
    <property type="entry name" value="CARBONIC ANHYDRASE"/>
    <property type="match status" value="1"/>
</dbReference>
<evidence type="ECO:0000256" key="2">
    <source>
        <dbReference type="ARBA" id="ARBA00024993"/>
    </source>
</evidence>
<sequence length="262" mass="27843">MAKHQRRVVGGRYVSPVKLRRDDHLRTGTGRRTFLRAAVASSAAATGGLALGTIPASAAPPATSSGPRPSTPWQALDELAAGNRRWRTFHQQHPHESRSVRNALVSGQHPFAVILGCIDSRVPPELVFDQGLGDLLTVRSAGEVLDEAVLGSIAYGVLELEIPLILVLGHQSCGAVAAAVHADESGEQLPAHIQYLADQIRPAIDYSQHGDARVDSTVNRNAGLVRRRLAAEPDLAAKVAAGELAIVGARYELTSQLVHALD</sequence>
<comment type="cofactor">
    <cofactor evidence="3">
        <name>Zn(2+)</name>
        <dbReference type="ChEBI" id="CHEBI:29105"/>
    </cofactor>
    <text evidence="3">Binds 1 zinc ion per subunit.</text>
</comment>
<dbReference type="OrthoDB" id="9797527at2"/>
<keyword evidence="3" id="KW-0862">Zinc</keyword>
<dbReference type="PROSITE" id="PS51318">
    <property type="entry name" value="TAT"/>
    <property type="match status" value="1"/>
</dbReference>
<dbReference type="SMART" id="SM00947">
    <property type="entry name" value="Pro_CA"/>
    <property type="match status" value="1"/>
</dbReference>
<dbReference type="EMBL" id="CP026304">
    <property type="protein sequence ID" value="AVZ71335.1"/>
    <property type="molecule type" value="Genomic_DNA"/>
</dbReference>
<dbReference type="InterPro" id="IPR006311">
    <property type="entry name" value="TAT_signal"/>
</dbReference>
<dbReference type="PANTHER" id="PTHR11002:SF79">
    <property type="entry name" value="CARBONIC ANHYDRASE 2"/>
    <property type="match status" value="1"/>
</dbReference>
<dbReference type="Gene3D" id="3.40.1050.10">
    <property type="entry name" value="Carbonic anhydrase"/>
    <property type="match status" value="1"/>
</dbReference>
<keyword evidence="5" id="KW-1185">Reference proteome</keyword>
<reference evidence="4 5" key="1">
    <citation type="submission" date="2018-01" db="EMBL/GenBank/DDBJ databases">
        <title>Complete genome sequence of Streptomyces lunaelactis MM109T, a Ferroverdin A producer isolated from cave moonmilk deposits.</title>
        <authorList>
            <person name="Naome A."/>
            <person name="Martinet L."/>
            <person name="Maciejewska M."/>
            <person name="Anderssen S."/>
            <person name="Adam D."/>
            <person name="Tenconi E."/>
            <person name="Deflandre B."/>
            <person name="Arguelles-Arias A."/>
            <person name="Calusinska M."/>
            <person name="Copieters W."/>
            <person name="Karim L."/>
            <person name="Hanikenne M."/>
            <person name="Baurain D."/>
            <person name="van Wezel G."/>
            <person name="Smargiasso N."/>
            <person name="de Pauw E."/>
            <person name="Delfosse P."/>
            <person name="Rigali S."/>
        </authorList>
    </citation>
    <scope>NUCLEOTIDE SEQUENCE [LARGE SCALE GENOMIC DNA]</scope>
    <source>
        <strain evidence="4 5">MM109</strain>
    </source>
</reference>
<protein>
    <submittedName>
        <fullName evidence="4">Carbonic anhydrase</fullName>
    </submittedName>
</protein>
<evidence type="ECO:0000313" key="4">
    <source>
        <dbReference type="EMBL" id="AVZ71335.1"/>
    </source>
</evidence>
<dbReference type="GO" id="GO:0004089">
    <property type="term" value="F:carbonate dehydratase activity"/>
    <property type="evidence" value="ECO:0007669"/>
    <property type="project" value="InterPro"/>
</dbReference>
<name>A0A2R4SWT5_9ACTN</name>
<feature type="binding site" evidence="3">
    <location>
        <position position="173"/>
    </location>
    <ligand>
        <name>Zn(2+)</name>
        <dbReference type="ChEBI" id="CHEBI:29105"/>
    </ligand>
</feature>
<dbReference type="AlphaFoldDB" id="A0A2R4SWT5"/>
<comment type="similarity">
    <text evidence="1">Belongs to the beta-class carbonic anhydrase family.</text>
</comment>
<dbReference type="InterPro" id="IPR001765">
    <property type="entry name" value="Carbonic_anhydrase"/>
</dbReference>
<dbReference type="Pfam" id="PF00484">
    <property type="entry name" value="Pro_CA"/>
    <property type="match status" value="1"/>
</dbReference>
<proteinExistence type="inferred from homology"/>
<accession>A0A2R4SWT5</accession>
<feature type="binding site" evidence="3">
    <location>
        <position position="170"/>
    </location>
    <ligand>
        <name>Zn(2+)</name>
        <dbReference type="ChEBI" id="CHEBI:29105"/>
    </ligand>
</feature>
<evidence type="ECO:0000256" key="3">
    <source>
        <dbReference type="PIRSR" id="PIRSR601765-1"/>
    </source>
</evidence>
<organism evidence="4 5">
    <name type="scientific">Streptomyces lunaelactis</name>
    <dbReference type="NCBI Taxonomy" id="1535768"/>
    <lineage>
        <taxon>Bacteria</taxon>
        <taxon>Bacillati</taxon>
        <taxon>Actinomycetota</taxon>
        <taxon>Actinomycetes</taxon>
        <taxon>Kitasatosporales</taxon>
        <taxon>Streptomycetaceae</taxon>
        <taxon>Streptomyces</taxon>
    </lineage>
</organism>
<dbReference type="Proteomes" id="UP000244201">
    <property type="component" value="Chromosome"/>
</dbReference>
<evidence type="ECO:0000256" key="1">
    <source>
        <dbReference type="ARBA" id="ARBA00006217"/>
    </source>
</evidence>
<comment type="function">
    <text evidence="2">Catalyzes the reversible hydration of carbon dioxide to form bicarbonate.</text>
</comment>
<gene>
    <name evidence="4" type="ORF">SLUN_02925</name>
</gene>